<evidence type="ECO:0000259" key="7">
    <source>
        <dbReference type="Pfam" id="PF07715"/>
    </source>
</evidence>
<evidence type="ECO:0000256" key="3">
    <source>
        <dbReference type="ARBA" id="ARBA00022452"/>
    </source>
</evidence>
<evidence type="ECO:0000256" key="2">
    <source>
        <dbReference type="ARBA" id="ARBA00022448"/>
    </source>
</evidence>
<dbReference type="Pfam" id="PF07715">
    <property type="entry name" value="Plug"/>
    <property type="match status" value="1"/>
</dbReference>
<keyword evidence="6" id="KW-0998">Cell outer membrane</keyword>
<sequence>MSAPDGSYVSRGLRPGGPYTVLAEASGYHAVEVKDVHLAVESGASVNVAMRPSDIVYLEKFSVVADATDPLFDPAATDKGTYLSSRDIENTITGDRSINSLAASDPRIIYNRDPAAKSISVNGLNNRYNSIMVDGVSASDPFGLNANNTAAERNPIPVEAIEAVAISASPYDVRKGNAIGAFLNSITKSGGNEFHGSLYYAYRDADFVGERLDGRKYPVSAFKEQTFGASLGGPIIPKRLFFFASYEKVDEDRDAPRPGAWADAAVIAQIKAAAEHLGFNPGDVGAPGGNKYEDTNLFLKADWQINDDHRLSASYRGSDSTRPKFPGFSTGSGINNFSFSNSWYDQTLKNDSFSAQLVSRWTDRWNTEIAVSRSKYSSKPDIGVPQPYLQIQRISVPGSANTAYATIGTDYSYHVNALEVESTTAELYSTYALGAGHTLHAGLQYETSDVYNIYMQHAYGSYEFATLGEFLAIADPVTGVNNGTLDYYRYRYAAPIPGVNPAAEFTEGKLGVFVRDVWRLHPRFQVDMGLRLDTAIIGDDVPFNQSFYNTFGVRNDATYDGKTIVQPRVGFNWQPKINDGILRTIVRGGAGLFYGGMPRVWLSNSYANTGMNYVSYSAGTSITGDDPAPAVSGDLGNQSTPASLPPKQLVSFMSPAFRLPSMWKANLAIERELGLWGMKATFELEKSWVKDDVHFRNINLRQTATASDGRALYAGTYAGGTPGGGTAVRSTAFDNRIVEITNTGKGHSDTFIFMLERPRKKDGWSWTLSYAYTDRKEVTQGNASTPGSLWSNRTVFNANDEELHRGDLEIRHSIKARVTKEFNLLPAVGRTTVTLRYEGRSGLPFSIVGRNDINLDGYTQNDLLYIPHRDGDPLAVFASAADKEIFYRIVDRYGLREGSAVSANSCTYPWVNLVDLALSQEVKLPGWRHKLKVGVDILNLGNLLNDKWGVIHGSSQFFTKKQAAANVVYNKDTGQYTYSAANAELAAGKFAPELSNYIGEPAATRWSILFSVRYEF</sequence>
<dbReference type="GO" id="GO:0015344">
    <property type="term" value="F:siderophore uptake transmembrane transporter activity"/>
    <property type="evidence" value="ECO:0007669"/>
    <property type="project" value="TreeGrafter"/>
</dbReference>
<keyword evidence="4" id="KW-0812">Transmembrane</keyword>
<keyword evidence="10" id="KW-1185">Reference proteome</keyword>
<dbReference type="Gene3D" id="2.40.170.20">
    <property type="entry name" value="TonB-dependent receptor, beta-barrel domain"/>
    <property type="match status" value="1"/>
</dbReference>
<evidence type="ECO:0000256" key="6">
    <source>
        <dbReference type="ARBA" id="ARBA00023237"/>
    </source>
</evidence>
<dbReference type="InterPro" id="IPR037066">
    <property type="entry name" value="Plug_dom_sf"/>
</dbReference>
<dbReference type="PANTHER" id="PTHR30069:SF46">
    <property type="entry name" value="OAR PROTEIN"/>
    <property type="match status" value="1"/>
</dbReference>
<dbReference type="AlphaFoldDB" id="A0A178IGV3"/>
<evidence type="ECO:0000256" key="5">
    <source>
        <dbReference type="ARBA" id="ARBA00023136"/>
    </source>
</evidence>
<keyword evidence="3" id="KW-1134">Transmembrane beta strand</keyword>
<feature type="domain" description="TonB-dependent transporter Oar-like beta-barrel" evidence="8">
    <location>
        <begin position="290"/>
        <end position="943"/>
    </location>
</feature>
<feature type="domain" description="TonB-dependent receptor plug" evidence="7">
    <location>
        <begin position="83"/>
        <end position="180"/>
    </location>
</feature>
<dbReference type="InterPro" id="IPR039426">
    <property type="entry name" value="TonB-dep_rcpt-like"/>
</dbReference>
<organism evidence="9 10">
    <name type="scientific">Termitidicoccus mucosus</name>
    <dbReference type="NCBI Taxonomy" id="1184151"/>
    <lineage>
        <taxon>Bacteria</taxon>
        <taxon>Pseudomonadati</taxon>
        <taxon>Verrucomicrobiota</taxon>
        <taxon>Opitutia</taxon>
        <taxon>Opitutales</taxon>
        <taxon>Opitutaceae</taxon>
        <taxon>Termitidicoccus</taxon>
    </lineage>
</organism>
<dbReference type="InterPro" id="IPR036942">
    <property type="entry name" value="Beta-barrel_TonB_sf"/>
</dbReference>
<accession>A0A178IGV3</accession>
<dbReference type="Gene3D" id="2.170.130.10">
    <property type="entry name" value="TonB-dependent receptor, plug domain"/>
    <property type="match status" value="1"/>
</dbReference>
<name>A0A178IGV3_9BACT</name>
<protein>
    <submittedName>
        <fullName evidence="9">Uncharacterized protein</fullName>
    </submittedName>
</protein>
<evidence type="ECO:0000259" key="8">
    <source>
        <dbReference type="Pfam" id="PF25183"/>
    </source>
</evidence>
<gene>
    <name evidence="9" type="ORF">AW736_14145</name>
</gene>
<dbReference type="GO" id="GO:0009279">
    <property type="term" value="C:cell outer membrane"/>
    <property type="evidence" value="ECO:0007669"/>
    <property type="project" value="UniProtKB-SubCell"/>
</dbReference>
<dbReference type="GO" id="GO:0044718">
    <property type="term" value="P:siderophore transmembrane transport"/>
    <property type="evidence" value="ECO:0007669"/>
    <property type="project" value="TreeGrafter"/>
</dbReference>
<evidence type="ECO:0000313" key="10">
    <source>
        <dbReference type="Proteomes" id="UP000078486"/>
    </source>
</evidence>
<dbReference type="InterPro" id="IPR057601">
    <property type="entry name" value="Oar-like_b-barrel"/>
</dbReference>
<comment type="subcellular location">
    <subcellularLocation>
        <location evidence="1">Cell outer membrane</location>
        <topology evidence="1">Multi-pass membrane protein</topology>
    </subcellularLocation>
</comment>
<dbReference type="STRING" id="1184151.AW736_14145"/>
<comment type="caution">
    <text evidence="9">The sequence shown here is derived from an EMBL/GenBank/DDBJ whole genome shotgun (WGS) entry which is preliminary data.</text>
</comment>
<keyword evidence="2" id="KW-0813">Transport</keyword>
<feature type="domain" description="TonB-dependent transporter Oar-like beta-barrel" evidence="8">
    <location>
        <begin position="186"/>
        <end position="252"/>
    </location>
</feature>
<keyword evidence="5" id="KW-0472">Membrane</keyword>
<dbReference type="Proteomes" id="UP000078486">
    <property type="component" value="Unassembled WGS sequence"/>
</dbReference>
<dbReference type="Pfam" id="PF25183">
    <property type="entry name" value="OMP_b-brl_4"/>
    <property type="match status" value="2"/>
</dbReference>
<evidence type="ECO:0000256" key="4">
    <source>
        <dbReference type="ARBA" id="ARBA00022692"/>
    </source>
</evidence>
<evidence type="ECO:0000313" key="9">
    <source>
        <dbReference type="EMBL" id="OAM89253.1"/>
    </source>
</evidence>
<reference evidence="9 10" key="1">
    <citation type="submission" date="2016-01" db="EMBL/GenBank/DDBJ databases">
        <title>High potential of lignocellulose degradation of a new Verrucomicrobia species.</title>
        <authorList>
            <person name="Wang Y."/>
            <person name="Shi Y."/>
            <person name="Qiu Z."/>
            <person name="Liu S."/>
            <person name="Yang H."/>
        </authorList>
    </citation>
    <scope>NUCLEOTIDE SEQUENCE [LARGE SCALE GENOMIC DNA]</scope>
    <source>
        <strain evidence="9 10">TSB47</strain>
    </source>
</reference>
<evidence type="ECO:0000256" key="1">
    <source>
        <dbReference type="ARBA" id="ARBA00004571"/>
    </source>
</evidence>
<proteinExistence type="predicted"/>
<dbReference type="InterPro" id="IPR012910">
    <property type="entry name" value="Plug_dom"/>
</dbReference>
<dbReference type="PANTHER" id="PTHR30069">
    <property type="entry name" value="TONB-DEPENDENT OUTER MEMBRANE RECEPTOR"/>
    <property type="match status" value="1"/>
</dbReference>
<dbReference type="EMBL" id="LRRQ01000100">
    <property type="protein sequence ID" value="OAM89253.1"/>
    <property type="molecule type" value="Genomic_DNA"/>
</dbReference>
<dbReference type="SUPFAM" id="SSF56935">
    <property type="entry name" value="Porins"/>
    <property type="match status" value="1"/>
</dbReference>